<keyword evidence="7" id="KW-1185">Reference proteome</keyword>
<evidence type="ECO:0000259" key="5">
    <source>
        <dbReference type="PROSITE" id="PS50850"/>
    </source>
</evidence>
<dbReference type="PANTHER" id="PTHR11360">
    <property type="entry name" value="MONOCARBOXYLATE TRANSPORTER"/>
    <property type="match status" value="1"/>
</dbReference>
<evidence type="ECO:0000313" key="7">
    <source>
        <dbReference type="Proteomes" id="UP001392437"/>
    </source>
</evidence>
<reference evidence="6 7" key="1">
    <citation type="submission" date="2023-01" db="EMBL/GenBank/DDBJ databases">
        <title>Analysis of 21 Apiospora genomes using comparative genomics revels a genus with tremendous synthesis potential of carbohydrate active enzymes and secondary metabolites.</title>
        <authorList>
            <person name="Sorensen T."/>
        </authorList>
    </citation>
    <scope>NUCLEOTIDE SEQUENCE [LARGE SCALE GENOMIC DNA]</scope>
    <source>
        <strain evidence="6 7">CBS 117206</strain>
    </source>
</reference>
<keyword evidence="4" id="KW-0812">Transmembrane</keyword>
<feature type="transmembrane region" description="Helical" evidence="4">
    <location>
        <begin position="122"/>
        <end position="138"/>
    </location>
</feature>
<feature type="transmembrane region" description="Helical" evidence="4">
    <location>
        <begin position="315"/>
        <end position="338"/>
    </location>
</feature>
<dbReference type="PANTHER" id="PTHR11360:SF234">
    <property type="entry name" value="MFS-TYPE TRANSPORTER DBAD-RELATED"/>
    <property type="match status" value="1"/>
</dbReference>
<gene>
    <name evidence="6" type="ORF">PG999_008379</name>
</gene>
<dbReference type="InterPro" id="IPR050327">
    <property type="entry name" value="Proton-linked_MCT"/>
</dbReference>
<protein>
    <recommendedName>
        <fullName evidence="5">Major facilitator superfamily (MFS) profile domain-containing protein</fullName>
    </recommendedName>
</protein>
<evidence type="ECO:0000313" key="6">
    <source>
        <dbReference type="EMBL" id="KAK8105020.1"/>
    </source>
</evidence>
<keyword evidence="4" id="KW-0472">Membrane</keyword>
<evidence type="ECO:0000256" key="3">
    <source>
        <dbReference type="SAM" id="MobiDB-lite"/>
    </source>
</evidence>
<feature type="transmembrane region" description="Helical" evidence="4">
    <location>
        <begin position="254"/>
        <end position="277"/>
    </location>
</feature>
<sequence>MELQKFDGRTRHDKRNANHFRDTSSAEQMAIESGDDNHNVAHATKSTHDTDSAPDGGFTAWMQVVGGGIVNTFGVYQTYYESGELFQTSSTTISWIGSVQTFCLLFIGALTGPVFDAGYFRALLYAGSFLVVFGQMMLSLCTELWQVVLAQGICIGIGTGLLFVPSVAIISTYFSKKLALAMGFAASGSGSGGVIYPIVFHRLQPAIGFAWATRVIGFMMLATLLIPLAVMRVRILPPKARKLIDWSAFSDVPYMTYVLGTLVGYMGLFVPFFYISYYAIQQKFTDENLGFYMLPILNSASIFGRLLPNIFADKLGVLNTIIPCSFITSIIAFCLIRVDSQASIIATAVLYGFFSGVYVSLPPTILVFLTPDRSLVGTRLGQGFATISFGVLISTPVAGAILGTDSWTHTWIYSGVLLFVASCSFVAVRVLKGEGGVNVAH</sequence>
<feature type="transmembrane region" description="Helical" evidence="4">
    <location>
        <begin position="93"/>
        <end position="115"/>
    </location>
</feature>
<dbReference type="GO" id="GO:0022857">
    <property type="term" value="F:transmembrane transporter activity"/>
    <property type="evidence" value="ECO:0007669"/>
    <property type="project" value="InterPro"/>
</dbReference>
<dbReference type="SUPFAM" id="SSF103473">
    <property type="entry name" value="MFS general substrate transporter"/>
    <property type="match status" value="1"/>
</dbReference>
<dbReference type="Gene3D" id="1.20.1250.20">
    <property type="entry name" value="MFS general substrate transporter like domains"/>
    <property type="match status" value="2"/>
</dbReference>
<dbReference type="Pfam" id="PF07690">
    <property type="entry name" value="MFS_1"/>
    <property type="match status" value="1"/>
</dbReference>
<comment type="subcellular location">
    <subcellularLocation>
        <location evidence="1">Membrane</location>
        <topology evidence="1">Multi-pass membrane protein</topology>
    </subcellularLocation>
</comment>
<dbReference type="EMBL" id="JAQQWP010000008">
    <property type="protein sequence ID" value="KAK8105020.1"/>
    <property type="molecule type" value="Genomic_DNA"/>
</dbReference>
<dbReference type="GO" id="GO:0016020">
    <property type="term" value="C:membrane"/>
    <property type="evidence" value="ECO:0007669"/>
    <property type="project" value="UniProtKB-SubCell"/>
</dbReference>
<dbReference type="InterPro" id="IPR011701">
    <property type="entry name" value="MFS"/>
</dbReference>
<keyword evidence="4" id="KW-1133">Transmembrane helix</keyword>
<feature type="domain" description="Major facilitator superfamily (MFS) profile" evidence="5">
    <location>
        <begin position="253"/>
        <end position="441"/>
    </location>
</feature>
<feature type="transmembrane region" description="Helical" evidence="4">
    <location>
        <begin position="410"/>
        <end position="431"/>
    </location>
</feature>
<dbReference type="PROSITE" id="PS50850">
    <property type="entry name" value="MFS"/>
    <property type="match status" value="1"/>
</dbReference>
<feature type="transmembrane region" description="Helical" evidence="4">
    <location>
        <begin position="211"/>
        <end position="233"/>
    </location>
</feature>
<evidence type="ECO:0000256" key="1">
    <source>
        <dbReference type="ARBA" id="ARBA00004141"/>
    </source>
</evidence>
<feature type="transmembrane region" description="Helical" evidence="4">
    <location>
        <begin position="381"/>
        <end position="404"/>
    </location>
</feature>
<dbReference type="InterPro" id="IPR020846">
    <property type="entry name" value="MFS_dom"/>
</dbReference>
<feature type="transmembrane region" description="Helical" evidence="4">
    <location>
        <begin position="144"/>
        <end position="171"/>
    </location>
</feature>
<dbReference type="InterPro" id="IPR036259">
    <property type="entry name" value="MFS_trans_sf"/>
</dbReference>
<dbReference type="Proteomes" id="UP001392437">
    <property type="component" value="Unassembled WGS sequence"/>
</dbReference>
<feature type="transmembrane region" description="Helical" evidence="4">
    <location>
        <begin position="289"/>
        <end position="308"/>
    </location>
</feature>
<comment type="caution">
    <text evidence="6">The sequence shown here is derived from an EMBL/GenBank/DDBJ whole genome shotgun (WGS) entry which is preliminary data.</text>
</comment>
<proteinExistence type="inferred from homology"/>
<evidence type="ECO:0000256" key="4">
    <source>
        <dbReference type="SAM" id="Phobius"/>
    </source>
</evidence>
<feature type="region of interest" description="Disordered" evidence="3">
    <location>
        <begin position="1"/>
        <end position="27"/>
    </location>
</feature>
<organism evidence="6 7">
    <name type="scientific">Apiospora kogelbergensis</name>
    <dbReference type="NCBI Taxonomy" id="1337665"/>
    <lineage>
        <taxon>Eukaryota</taxon>
        <taxon>Fungi</taxon>
        <taxon>Dikarya</taxon>
        <taxon>Ascomycota</taxon>
        <taxon>Pezizomycotina</taxon>
        <taxon>Sordariomycetes</taxon>
        <taxon>Xylariomycetidae</taxon>
        <taxon>Amphisphaeriales</taxon>
        <taxon>Apiosporaceae</taxon>
        <taxon>Apiospora</taxon>
    </lineage>
</organism>
<accession>A0AAW0QG77</accession>
<name>A0AAW0QG77_9PEZI</name>
<feature type="transmembrane region" description="Helical" evidence="4">
    <location>
        <begin position="178"/>
        <end position="199"/>
    </location>
</feature>
<feature type="compositionally biased region" description="Basic and acidic residues" evidence="3">
    <location>
        <begin position="1"/>
        <end position="24"/>
    </location>
</feature>
<feature type="transmembrane region" description="Helical" evidence="4">
    <location>
        <begin position="344"/>
        <end position="369"/>
    </location>
</feature>
<comment type="similarity">
    <text evidence="2">Belongs to the major facilitator superfamily. Monocarboxylate porter (TC 2.A.1.13) family.</text>
</comment>
<evidence type="ECO:0000256" key="2">
    <source>
        <dbReference type="ARBA" id="ARBA00006727"/>
    </source>
</evidence>
<dbReference type="AlphaFoldDB" id="A0AAW0QG77"/>